<evidence type="ECO:0000313" key="3">
    <source>
        <dbReference type="Proteomes" id="UP000198748"/>
    </source>
</evidence>
<keyword evidence="1" id="KW-0472">Membrane</keyword>
<sequence>MSNQPINRQTLAWIKAEYLARYEIEMDDWSAIILLDNQAQFQNMDNQLRAVLDENKKLSGKIKDSVKTIQFNSIWEAFIHGLGKGIPYSITALVLGILYYVYMSTYVDYQRIEDFVSAYKNAPDYVALIREGETETSGGIKYLILSPSKRGKYVFGKSYEFDSRRKLVKVPLLRKN</sequence>
<dbReference type="STRING" id="659014.SAMN04487996_13435"/>
<gene>
    <name evidence="2" type="ORF">SAMN04487996_13435</name>
</gene>
<evidence type="ECO:0000256" key="1">
    <source>
        <dbReference type="SAM" id="Phobius"/>
    </source>
</evidence>
<name>A0A1G8BU36_9BACT</name>
<protein>
    <submittedName>
        <fullName evidence="2">Uncharacterized protein</fullName>
    </submittedName>
</protein>
<keyword evidence="1" id="KW-1133">Transmembrane helix</keyword>
<proteinExistence type="predicted"/>
<keyword evidence="3" id="KW-1185">Reference proteome</keyword>
<reference evidence="3" key="1">
    <citation type="submission" date="2016-10" db="EMBL/GenBank/DDBJ databases">
        <authorList>
            <person name="Varghese N."/>
            <person name="Submissions S."/>
        </authorList>
    </citation>
    <scope>NUCLEOTIDE SEQUENCE [LARGE SCALE GENOMIC DNA]</scope>
    <source>
        <strain evidence="3">DSM 25329</strain>
    </source>
</reference>
<dbReference type="Proteomes" id="UP000198748">
    <property type="component" value="Unassembled WGS sequence"/>
</dbReference>
<dbReference type="RefSeq" id="WP_090157695.1">
    <property type="nucleotide sequence ID" value="NZ_FNAN01000034.1"/>
</dbReference>
<dbReference type="EMBL" id="FNAN01000034">
    <property type="protein sequence ID" value="SDH36618.1"/>
    <property type="molecule type" value="Genomic_DNA"/>
</dbReference>
<keyword evidence="1" id="KW-0812">Transmembrane</keyword>
<evidence type="ECO:0000313" key="2">
    <source>
        <dbReference type="EMBL" id="SDH36618.1"/>
    </source>
</evidence>
<dbReference type="AlphaFoldDB" id="A0A1G8BU36"/>
<feature type="transmembrane region" description="Helical" evidence="1">
    <location>
        <begin position="85"/>
        <end position="102"/>
    </location>
</feature>
<accession>A0A1G8BU36</accession>
<organism evidence="2 3">
    <name type="scientific">Dyadobacter soli</name>
    <dbReference type="NCBI Taxonomy" id="659014"/>
    <lineage>
        <taxon>Bacteria</taxon>
        <taxon>Pseudomonadati</taxon>
        <taxon>Bacteroidota</taxon>
        <taxon>Cytophagia</taxon>
        <taxon>Cytophagales</taxon>
        <taxon>Spirosomataceae</taxon>
        <taxon>Dyadobacter</taxon>
    </lineage>
</organism>
<dbReference type="OrthoDB" id="946311at2"/>